<keyword evidence="2" id="KW-1185">Reference proteome</keyword>
<keyword evidence="1" id="KW-0808">Transferase</keyword>
<gene>
    <name evidence="1" type="ORF">BJ960_000253</name>
</gene>
<proteinExistence type="predicted"/>
<sequence>MDRETGANDNAEHLYRYAMQHCEDVELWFVLSPQSSDWERLKNEGFRLVAPRSDEHRVLLENTDLIASSHADHTVISQWGSKYYRERRWRFVFLQHGVTKDDLSRWLNGKFIDLMVTSSTAEYESIVGDDTGYDLTGREVVLTGFPRHDRLMRLGNGRPDKTILLIAPTWRREVIIPLREGTGALGETSYWQHWDQLLRSEAVRLYLESDEFEVVFLPHPDVAPFISSIAEYEQLGIRVASYEEDVQELLANTVLGLTDYSSLVFDLAVLGTPTLYFQFDRDQFFNGNHVYDPGYFDYERDGFGPVAVGLLEAEHALASFYRGDTSLMKAGTERALASTPWRDGMNCSRTVAAIREALAVSPVRLINTSHPSLEIESRGLYEIDSGGSGSKALDAAAQVEG</sequence>
<evidence type="ECO:0000313" key="1">
    <source>
        <dbReference type="EMBL" id="NYD25450.1"/>
    </source>
</evidence>
<dbReference type="RefSeq" id="WP_185985935.1">
    <property type="nucleotide sequence ID" value="NZ_BAAALZ010000003.1"/>
</dbReference>
<dbReference type="Proteomes" id="UP000586095">
    <property type="component" value="Unassembled WGS sequence"/>
</dbReference>
<reference evidence="1 2" key="1">
    <citation type="submission" date="2020-07" db="EMBL/GenBank/DDBJ databases">
        <title>Sequencing the genomes of 1000 actinobacteria strains.</title>
        <authorList>
            <person name="Klenk H.-P."/>
        </authorList>
    </citation>
    <scope>NUCLEOTIDE SEQUENCE [LARGE SCALE GENOMIC DNA]</scope>
    <source>
        <strain evidence="1 2">DSM 17380</strain>
    </source>
</reference>
<dbReference type="GO" id="GO:0016020">
    <property type="term" value="C:membrane"/>
    <property type="evidence" value="ECO:0007669"/>
    <property type="project" value="InterPro"/>
</dbReference>
<protein>
    <submittedName>
        <fullName evidence="1">CDP-glycerol glycerophosphotransferase (TagB/SpsB family)</fullName>
    </submittedName>
</protein>
<comment type="caution">
    <text evidence="1">The sequence shown here is derived from an EMBL/GenBank/DDBJ whole genome shotgun (WGS) entry which is preliminary data.</text>
</comment>
<accession>A0A852R976</accession>
<dbReference type="EMBL" id="JACCBD010000001">
    <property type="protein sequence ID" value="NYD25450.1"/>
    <property type="molecule type" value="Genomic_DNA"/>
</dbReference>
<evidence type="ECO:0000313" key="2">
    <source>
        <dbReference type="Proteomes" id="UP000586095"/>
    </source>
</evidence>
<name>A0A852R976_9MICO</name>
<dbReference type="AlphaFoldDB" id="A0A852R976"/>
<organism evidence="1 2">
    <name type="scientific">Leucobacter aridicollis</name>
    <dbReference type="NCBI Taxonomy" id="283878"/>
    <lineage>
        <taxon>Bacteria</taxon>
        <taxon>Bacillati</taxon>
        <taxon>Actinomycetota</taxon>
        <taxon>Actinomycetes</taxon>
        <taxon>Micrococcales</taxon>
        <taxon>Microbacteriaceae</taxon>
        <taxon>Leucobacter</taxon>
    </lineage>
</organism>
<dbReference type="Gene3D" id="3.40.50.12580">
    <property type="match status" value="1"/>
</dbReference>
<dbReference type="Pfam" id="PF04464">
    <property type="entry name" value="Glyphos_transf"/>
    <property type="match status" value="1"/>
</dbReference>
<dbReference type="GO" id="GO:0047355">
    <property type="term" value="F:CDP-glycerol glycerophosphotransferase activity"/>
    <property type="evidence" value="ECO:0007669"/>
    <property type="project" value="InterPro"/>
</dbReference>
<dbReference type="InterPro" id="IPR043148">
    <property type="entry name" value="TagF_C"/>
</dbReference>
<dbReference type="InterPro" id="IPR007554">
    <property type="entry name" value="Glycerophosphate_synth"/>
</dbReference>
<dbReference type="SUPFAM" id="SSF53756">
    <property type="entry name" value="UDP-Glycosyltransferase/glycogen phosphorylase"/>
    <property type="match status" value="1"/>
</dbReference>